<evidence type="ECO:0000256" key="3">
    <source>
        <dbReference type="ARBA" id="ARBA00011738"/>
    </source>
</evidence>
<evidence type="ECO:0000256" key="5">
    <source>
        <dbReference type="ARBA" id="ARBA00022490"/>
    </source>
</evidence>
<dbReference type="InterPro" id="IPR026022">
    <property type="entry name" value="PhoU_dom"/>
</dbReference>
<dbReference type="Proteomes" id="UP000245708">
    <property type="component" value="Unassembled WGS sequence"/>
</dbReference>
<evidence type="ECO:0000313" key="11">
    <source>
        <dbReference type="EMBL" id="PWK59138.1"/>
    </source>
</evidence>
<dbReference type="GO" id="GO:0006817">
    <property type="term" value="P:phosphate ion transport"/>
    <property type="evidence" value="ECO:0007669"/>
    <property type="project" value="UniProtKB-KW"/>
</dbReference>
<dbReference type="FunFam" id="1.20.58.220:FF:000004">
    <property type="entry name" value="Phosphate-specific transport system accessory protein PhoU"/>
    <property type="match status" value="1"/>
</dbReference>
<accession>A0A316GE18</accession>
<proteinExistence type="inferred from homology"/>
<evidence type="ECO:0000256" key="7">
    <source>
        <dbReference type="ARBA" id="ARBA00056181"/>
    </source>
</evidence>
<comment type="subunit">
    <text evidence="3 8">Homodimer.</text>
</comment>
<comment type="function">
    <text evidence="7 8">Plays a role in the regulation of phosphate uptake.</text>
</comment>
<dbReference type="GO" id="GO:0045936">
    <property type="term" value="P:negative regulation of phosphate metabolic process"/>
    <property type="evidence" value="ECO:0007669"/>
    <property type="project" value="InterPro"/>
</dbReference>
<dbReference type="NCBIfam" id="TIGR02135">
    <property type="entry name" value="phoU_full"/>
    <property type="match status" value="1"/>
</dbReference>
<evidence type="ECO:0000256" key="8">
    <source>
        <dbReference type="PIRNR" id="PIRNR003107"/>
    </source>
</evidence>
<feature type="compositionally biased region" description="Basic and acidic residues" evidence="9">
    <location>
        <begin position="222"/>
        <end position="232"/>
    </location>
</feature>
<dbReference type="GO" id="GO:0005737">
    <property type="term" value="C:cytoplasm"/>
    <property type="evidence" value="ECO:0007669"/>
    <property type="project" value="UniProtKB-SubCell"/>
</dbReference>
<comment type="subcellular location">
    <subcellularLocation>
        <location evidence="1 8">Cytoplasm</location>
    </subcellularLocation>
</comment>
<evidence type="ECO:0000256" key="9">
    <source>
        <dbReference type="SAM" id="MobiDB-lite"/>
    </source>
</evidence>
<dbReference type="Pfam" id="PF01895">
    <property type="entry name" value="PhoU"/>
    <property type="match status" value="2"/>
</dbReference>
<dbReference type="GO" id="GO:0030643">
    <property type="term" value="P:intracellular phosphate ion homeostasis"/>
    <property type="evidence" value="ECO:0007669"/>
    <property type="project" value="InterPro"/>
</dbReference>
<evidence type="ECO:0000259" key="10">
    <source>
        <dbReference type="Pfam" id="PF01895"/>
    </source>
</evidence>
<keyword evidence="4 8" id="KW-0813">Transport</keyword>
<feature type="region of interest" description="Disordered" evidence="9">
    <location>
        <begin position="218"/>
        <end position="238"/>
    </location>
</feature>
<evidence type="ECO:0000256" key="4">
    <source>
        <dbReference type="ARBA" id="ARBA00022448"/>
    </source>
</evidence>
<dbReference type="InterPro" id="IPR038078">
    <property type="entry name" value="PhoU-like_sf"/>
</dbReference>
<feature type="domain" description="PhoU" evidence="10">
    <location>
        <begin position="126"/>
        <end position="211"/>
    </location>
</feature>
<organism evidence="11 12">
    <name type="scientific">Roseicyclus mahoneyensis</name>
    <dbReference type="NCBI Taxonomy" id="164332"/>
    <lineage>
        <taxon>Bacteria</taxon>
        <taxon>Pseudomonadati</taxon>
        <taxon>Pseudomonadota</taxon>
        <taxon>Alphaproteobacteria</taxon>
        <taxon>Rhodobacterales</taxon>
        <taxon>Roseobacteraceae</taxon>
        <taxon>Roseicyclus</taxon>
    </lineage>
</organism>
<dbReference type="PANTHER" id="PTHR42930">
    <property type="entry name" value="PHOSPHATE-SPECIFIC TRANSPORT SYSTEM ACCESSORY PROTEIN PHOU"/>
    <property type="match status" value="1"/>
</dbReference>
<keyword evidence="6 8" id="KW-0592">Phosphate transport</keyword>
<comment type="similarity">
    <text evidence="2 8">Belongs to the PhoU family.</text>
</comment>
<feature type="domain" description="PhoU" evidence="10">
    <location>
        <begin position="22"/>
        <end position="110"/>
    </location>
</feature>
<evidence type="ECO:0000313" key="12">
    <source>
        <dbReference type="Proteomes" id="UP000245708"/>
    </source>
</evidence>
<keyword evidence="5 8" id="KW-0963">Cytoplasm</keyword>
<dbReference type="InterPro" id="IPR028366">
    <property type="entry name" value="PhoU"/>
</dbReference>
<comment type="caution">
    <text evidence="11">The sequence shown here is derived from an EMBL/GenBank/DDBJ whole genome shotgun (WGS) entry which is preliminary data.</text>
</comment>
<reference evidence="11 12" key="1">
    <citation type="submission" date="2018-05" db="EMBL/GenBank/DDBJ databases">
        <title>Genomic Encyclopedia of Type Strains, Phase IV (KMG-IV): sequencing the most valuable type-strain genomes for metagenomic binning, comparative biology and taxonomic classification.</title>
        <authorList>
            <person name="Goeker M."/>
        </authorList>
    </citation>
    <scope>NUCLEOTIDE SEQUENCE [LARGE SCALE GENOMIC DNA]</scope>
    <source>
        <strain evidence="11 12">DSM 16097</strain>
    </source>
</reference>
<dbReference type="PANTHER" id="PTHR42930:SF3">
    <property type="entry name" value="PHOSPHATE-SPECIFIC TRANSPORT SYSTEM ACCESSORY PROTEIN PHOU"/>
    <property type="match status" value="1"/>
</dbReference>
<name>A0A316GE18_9RHOB</name>
<evidence type="ECO:0000256" key="2">
    <source>
        <dbReference type="ARBA" id="ARBA00008107"/>
    </source>
</evidence>
<dbReference type="PIRSF" id="PIRSF003107">
    <property type="entry name" value="PhoU"/>
    <property type="match status" value="1"/>
</dbReference>
<gene>
    <name evidence="11" type="ORF">C7455_10960</name>
</gene>
<sequence length="238" mass="26778">MAHSEHIVASFDRDLEGIQAQIMRMGGLVEDAIAKATQALELRDVELAREVRANDAAIDALEEQVNDEAARIIAQRQPIASDLRTVLTVFRVSTNLERIGDYAKNIAKRTETIIDQPPVNGTGASLRRMARQVELMLKDALDAYIQRDAALAADVRARDIDVDQMYSALFREYLTFMMEDPRNITTCMHLHFMAKNIERMGDHVTSIAEQVIYLVTGDMPDEDRPKQDRTPHDAGVTK</sequence>
<dbReference type="Gene3D" id="1.20.58.220">
    <property type="entry name" value="Phosphate transport system protein phou homolog 2, domain 2"/>
    <property type="match status" value="1"/>
</dbReference>
<keyword evidence="12" id="KW-1185">Reference proteome</keyword>
<evidence type="ECO:0000256" key="1">
    <source>
        <dbReference type="ARBA" id="ARBA00004496"/>
    </source>
</evidence>
<dbReference type="EMBL" id="QGGW01000009">
    <property type="protein sequence ID" value="PWK59138.1"/>
    <property type="molecule type" value="Genomic_DNA"/>
</dbReference>
<dbReference type="OrthoDB" id="9814256at2"/>
<dbReference type="SUPFAM" id="SSF109755">
    <property type="entry name" value="PhoU-like"/>
    <property type="match status" value="1"/>
</dbReference>
<evidence type="ECO:0000256" key="6">
    <source>
        <dbReference type="ARBA" id="ARBA00022592"/>
    </source>
</evidence>
<protein>
    <recommendedName>
        <fullName evidence="8">Phosphate-specific transport system accessory protein PhoU</fullName>
    </recommendedName>
</protein>
<dbReference type="AlphaFoldDB" id="A0A316GE18"/>
<dbReference type="RefSeq" id="WP_109669973.1">
    <property type="nucleotide sequence ID" value="NZ_QGGW01000009.1"/>
</dbReference>